<organism evidence="10 11">
    <name type="scientific">Alistipes finegoldii</name>
    <dbReference type="NCBI Taxonomy" id="214856"/>
    <lineage>
        <taxon>Bacteria</taxon>
        <taxon>Pseudomonadati</taxon>
        <taxon>Bacteroidota</taxon>
        <taxon>Bacteroidia</taxon>
        <taxon>Bacteroidales</taxon>
        <taxon>Rikenellaceae</taxon>
        <taxon>Alistipes</taxon>
    </lineage>
</organism>
<dbReference type="InterPro" id="IPR011050">
    <property type="entry name" value="Pectin_lyase_fold/virulence"/>
</dbReference>
<sequence length="496" mass="55069">MLLKIAQGVFWILAVCLMPGTAYGEGRDVLPGNAAYKVEVFRGGTWEEIFVYNARVSDYAGNPEAGYTQYTMGFALFTDSFRQSLKVRVTRRAGTFSKVEIRPLSYGIVPDVQTPNSVEFELGDPAQKVSVEFDGNRMENLFILPDLPDTAIPMGANVTYFGPGVHNAGVIRIANESGRILYLDEGAVVLGRIEAENAANLTIRGRGVFCSSQEDHGAGRRPQMEFRNCDNLKIEGILLRDTPNWTLKIVGSTGVHIDNIKEIGWIMNSDGMDFICCRDVLVENTFQRNYDDNVTIKAFNATPEYIASHTNTDGSYSDGAIWMVAGLRDFEVCNYEIRNCVFWADKAHNMLVGPEARGIAFRNIRFHDNIVLENRQDDGIYPGAMAVMIADDGTFEDIAFENIIVEDIDGGKVFCAHFTNAWAFDGLYGQWARNITLRNIAYTGTRATPSWIRGRNDAQSIDGVTIGNFTVNGTPVTDGSGPHLEINEYVRNVTFE</sequence>
<keyword evidence="7" id="KW-0624">Polysaccharide degradation</keyword>
<dbReference type="RefSeq" id="WP_014775064.1">
    <property type="nucleotide sequence ID" value="NZ_AP025581.1"/>
</dbReference>
<dbReference type="EMBL" id="BQOL01000001">
    <property type="protein sequence ID" value="GKI18150.1"/>
    <property type="molecule type" value="Genomic_DNA"/>
</dbReference>
<dbReference type="Gene3D" id="2.160.20.10">
    <property type="entry name" value="Single-stranded right-handed beta-helix, Pectin lyase-like"/>
    <property type="match status" value="1"/>
</dbReference>
<dbReference type="Proteomes" id="UP001055105">
    <property type="component" value="Unassembled WGS sequence"/>
</dbReference>
<evidence type="ECO:0000313" key="10">
    <source>
        <dbReference type="EMBL" id="GKI18150.1"/>
    </source>
</evidence>
<evidence type="ECO:0008006" key="12">
    <source>
        <dbReference type="Google" id="ProtNLM"/>
    </source>
</evidence>
<dbReference type="GO" id="GO:0004650">
    <property type="term" value="F:polygalacturonase activity"/>
    <property type="evidence" value="ECO:0007669"/>
    <property type="project" value="InterPro"/>
</dbReference>
<accession>A0AA37KLI3</accession>
<evidence type="ECO:0000256" key="9">
    <source>
        <dbReference type="RuleBase" id="RU361169"/>
    </source>
</evidence>
<dbReference type="InterPro" id="IPR035953">
    <property type="entry name" value="Dextranase_N-ter"/>
</dbReference>
<dbReference type="PANTHER" id="PTHR31736">
    <property type="match status" value="1"/>
</dbReference>
<evidence type="ECO:0000256" key="6">
    <source>
        <dbReference type="ARBA" id="ARBA00023295"/>
    </source>
</evidence>
<dbReference type="InterPro" id="IPR012334">
    <property type="entry name" value="Pectin_lyas_fold"/>
</dbReference>
<gene>
    <name evidence="10" type="ORF">CE91St16_10580</name>
</gene>
<dbReference type="InterPro" id="IPR000743">
    <property type="entry name" value="Glyco_hydro_28"/>
</dbReference>
<dbReference type="InterPro" id="IPR006626">
    <property type="entry name" value="PbH1"/>
</dbReference>
<dbReference type="OMA" id="PMFANEH"/>
<keyword evidence="5" id="KW-0119">Carbohydrate metabolism</keyword>
<keyword evidence="3 9" id="KW-0378">Hydrolase</keyword>
<dbReference type="SUPFAM" id="SSF51126">
    <property type="entry name" value="Pectin lyase-like"/>
    <property type="match status" value="1"/>
</dbReference>
<dbReference type="Pfam" id="PF00295">
    <property type="entry name" value="Glyco_hydro_28"/>
    <property type="match status" value="1"/>
</dbReference>
<evidence type="ECO:0000256" key="1">
    <source>
        <dbReference type="ARBA" id="ARBA00008834"/>
    </source>
</evidence>
<evidence type="ECO:0000256" key="4">
    <source>
        <dbReference type="ARBA" id="ARBA00023180"/>
    </source>
</evidence>
<evidence type="ECO:0000313" key="11">
    <source>
        <dbReference type="Proteomes" id="UP001055105"/>
    </source>
</evidence>
<comment type="similarity">
    <text evidence="1 9">Belongs to the glycosyl hydrolase 28 family.</text>
</comment>
<reference evidence="10" key="1">
    <citation type="submission" date="2022-01" db="EMBL/GenBank/DDBJ databases">
        <title>Novel bile acid biosynthetic pathways are enriched in the microbiome of centenarians.</title>
        <authorList>
            <person name="Sato Y."/>
            <person name="Atarashi K."/>
            <person name="Plichta R.D."/>
            <person name="Arai Y."/>
            <person name="Sasajima S."/>
            <person name="Kearney M.S."/>
            <person name="Suda W."/>
            <person name="Takeshita K."/>
            <person name="Sasaki T."/>
            <person name="Okamoto S."/>
            <person name="Skelly N.A."/>
            <person name="Okamura Y."/>
            <person name="Vlamakis H."/>
            <person name="Li Y."/>
            <person name="Tanoue T."/>
            <person name="Takei H."/>
            <person name="Nittono H."/>
            <person name="Narushima S."/>
            <person name="Irie J."/>
            <person name="Itoh H."/>
            <person name="Moriya K."/>
            <person name="Sugiura Y."/>
            <person name="Suematsu M."/>
            <person name="Moritoki N."/>
            <person name="Shibata S."/>
            <person name="Littman R.D."/>
            <person name="Fischbach A.M."/>
            <person name="Uwamino Y."/>
            <person name="Inoue T."/>
            <person name="Honda A."/>
            <person name="Hattori M."/>
            <person name="Murai T."/>
            <person name="Xavier J.R."/>
            <person name="Hirose N."/>
            <person name="Honda K."/>
        </authorList>
    </citation>
    <scope>NUCLEOTIDE SEQUENCE</scope>
    <source>
        <strain evidence="10">CE91-St16</strain>
    </source>
</reference>
<evidence type="ECO:0000256" key="7">
    <source>
        <dbReference type="ARBA" id="ARBA00023326"/>
    </source>
</evidence>
<comment type="function">
    <text evidence="8">Pectinolytic enzyme involved in the degradation of xylogalacturonan (xga), a galacturonan backbone heavily substituted with xylose, and which is one important component of the hairy regions of pectin. Activity requires a galacturonic acid backbone substituted with xylose.</text>
</comment>
<proteinExistence type="inferred from homology"/>
<keyword evidence="6 9" id="KW-0326">Glycosidase</keyword>
<evidence type="ECO:0000256" key="3">
    <source>
        <dbReference type="ARBA" id="ARBA00022801"/>
    </source>
</evidence>
<dbReference type="PANTHER" id="PTHR31736:SF9">
    <property type="entry name" value="ENDO-XYLOGALACTURONAN HYDROLASE A-RELATED"/>
    <property type="match status" value="1"/>
</dbReference>
<keyword evidence="4" id="KW-0325">Glycoprotein</keyword>
<dbReference type="SMART" id="SM00710">
    <property type="entry name" value="PbH1"/>
    <property type="match status" value="4"/>
</dbReference>
<evidence type="ECO:0000256" key="8">
    <source>
        <dbReference type="ARBA" id="ARBA00037278"/>
    </source>
</evidence>
<dbReference type="Gene3D" id="2.60.350.10">
    <property type="entry name" value="Dextranase, N-terminal"/>
    <property type="match status" value="1"/>
</dbReference>
<comment type="caution">
    <text evidence="10">The sequence shown here is derived from an EMBL/GenBank/DDBJ whole genome shotgun (WGS) entry which is preliminary data.</text>
</comment>
<keyword evidence="2" id="KW-0677">Repeat</keyword>
<dbReference type="GO" id="GO:0000272">
    <property type="term" value="P:polysaccharide catabolic process"/>
    <property type="evidence" value="ECO:0007669"/>
    <property type="project" value="UniProtKB-KW"/>
</dbReference>
<evidence type="ECO:0000256" key="2">
    <source>
        <dbReference type="ARBA" id="ARBA00022737"/>
    </source>
</evidence>
<name>A0AA37KLI3_9BACT</name>
<evidence type="ECO:0000256" key="5">
    <source>
        <dbReference type="ARBA" id="ARBA00023277"/>
    </source>
</evidence>
<protein>
    <recommendedName>
        <fullName evidence="12">Endo-polygalacturonase</fullName>
    </recommendedName>
</protein>
<dbReference type="AlphaFoldDB" id="A0AA37KLI3"/>